<dbReference type="PROSITE" id="PS51383">
    <property type="entry name" value="YJEF_C_3"/>
    <property type="match status" value="1"/>
</dbReference>
<comment type="similarity">
    <text evidence="3">In the C-terminal section; belongs to the NnrD/CARKD family.</text>
</comment>
<feature type="non-terminal residue" evidence="17">
    <location>
        <position position="1"/>
    </location>
</feature>
<dbReference type="Pfam" id="PF03853">
    <property type="entry name" value="YjeF_N"/>
    <property type="match status" value="1"/>
</dbReference>
<dbReference type="EC" id="4.2.1.136" evidence="4"/>
<dbReference type="GO" id="GO:0052855">
    <property type="term" value="F:ADP-dependent NAD(P)H-hydrate dehydratase activity"/>
    <property type="evidence" value="ECO:0007669"/>
    <property type="project" value="UniProtKB-EC"/>
</dbReference>
<evidence type="ECO:0000256" key="12">
    <source>
        <dbReference type="ARBA" id="ARBA00032624"/>
    </source>
</evidence>
<dbReference type="PROSITE" id="PS51385">
    <property type="entry name" value="YJEF_N"/>
    <property type="match status" value="1"/>
</dbReference>
<comment type="similarity">
    <text evidence="2">In the N-terminal section; belongs to the NnrE/AIBP family.</text>
</comment>
<feature type="domain" description="YjeF C-terminal" evidence="15">
    <location>
        <begin position="102"/>
        <end position="375"/>
    </location>
</feature>
<dbReference type="InterPro" id="IPR029056">
    <property type="entry name" value="Ribokinase-like"/>
</dbReference>
<evidence type="ECO:0000256" key="6">
    <source>
        <dbReference type="ARBA" id="ARBA00022741"/>
    </source>
</evidence>
<comment type="catalytic activity">
    <reaction evidence="14">
        <text>(6S)-NADPHX + ADP = AMP + phosphate + NADPH + H(+)</text>
        <dbReference type="Rhea" id="RHEA:32235"/>
        <dbReference type="ChEBI" id="CHEBI:15378"/>
        <dbReference type="ChEBI" id="CHEBI:43474"/>
        <dbReference type="ChEBI" id="CHEBI:57783"/>
        <dbReference type="ChEBI" id="CHEBI:64076"/>
        <dbReference type="ChEBI" id="CHEBI:456215"/>
        <dbReference type="ChEBI" id="CHEBI:456216"/>
        <dbReference type="EC" id="4.2.1.136"/>
    </reaction>
</comment>
<evidence type="ECO:0000256" key="14">
    <source>
        <dbReference type="ARBA" id="ARBA00049209"/>
    </source>
</evidence>
<protein>
    <recommendedName>
        <fullName evidence="5">Bifunctional NAD(P)H-hydrate repair enzyme Nnr</fullName>
        <ecNumber evidence="4">4.2.1.136</ecNumber>
    </recommendedName>
    <alternativeName>
        <fullName evidence="12">Nicotinamide nucleotide repair protein</fullName>
    </alternativeName>
</protein>
<dbReference type="PANTHER" id="PTHR12592:SF0">
    <property type="entry name" value="ATP-DEPENDENT (S)-NAD(P)H-HYDRATE DEHYDRATASE"/>
    <property type="match status" value="1"/>
</dbReference>
<evidence type="ECO:0000256" key="8">
    <source>
        <dbReference type="ARBA" id="ARBA00022857"/>
    </source>
</evidence>
<dbReference type="SUPFAM" id="SSF53613">
    <property type="entry name" value="Ribokinase-like"/>
    <property type="match status" value="1"/>
</dbReference>
<dbReference type="EMBL" id="WKMO01000147">
    <property type="protein sequence ID" value="MSB76408.1"/>
    <property type="molecule type" value="Genomic_DNA"/>
</dbReference>
<keyword evidence="10" id="KW-0456">Lyase</keyword>
<name>A0A9Q4MUT6_PARDI</name>
<comment type="cofactor">
    <cofactor evidence="1">
        <name>K(+)</name>
        <dbReference type="ChEBI" id="CHEBI:29103"/>
    </cofactor>
</comment>
<proteinExistence type="inferred from homology"/>
<evidence type="ECO:0000259" key="15">
    <source>
        <dbReference type="PROSITE" id="PS51383"/>
    </source>
</evidence>
<comment type="function">
    <text evidence="11">Bifunctional enzyme that catalyzes the epimerization of the S- and R-forms of NAD(P)HX and the dehydration of the S-form of NAD(P)HX at the expense of ADP, which is converted to AMP. This allows the repair of both epimers of NAD(P)HX, a damaged form of NAD(P)H that is a result of enzymatic or heat-dependent hydration.</text>
</comment>
<evidence type="ECO:0000313" key="18">
    <source>
        <dbReference type="Proteomes" id="UP000441609"/>
    </source>
</evidence>
<dbReference type="PROSITE" id="PS01050">
    <property type="entry name" value="YJEF_C_2"/>
    <property type="match status" value="1"/>
</dbReference>
<dbReference type="InterPro" id="IPR004443">
    <property type="entry name" value="YjeF_N_dom"/>
</dbReference>
<keyword evidence="9" id="KW-0520">NAD</keyword>
<reference evidence="17 18" key="1">
    <citation type="journal article" date="2019" name="Nat. Med.">
        <title>A library of human gut bacterial isolates paired with longitudinal multiomics data enables mechanistic microbiome research.</title>
        <authorList>
            <person name="Poyet M."/>
            <person name="Groussin M."/>
            <person name="Gibbons S.M."/>
            <person name="Avila-Pacheco J."/>
            <person name="Jiang X."/>
            <person name="Kearney S.M."/>
            <person name="Perrotta A.R."/>
            <person name="Berdy B."/>
            <person name="Zhao S."/>
            <person name="Lieberman T.D."/>
            <person name="Swanson P.K."/>
            <person name="Smith M."/>
            <person name="Roesemann S."/>
            <person name="Alexander J.E."/>
            <person name="Rich S.A."/>
            <person name="Livny J."/>
            <person name="Vlamakis H."/>
            <person name="Clish C."/>
            <person name="Bullock K."/>
            <person name="Deik A."/>
            <person name="Scott J."/>
            <person name="Pierce K.A."/>
            <person name="Xavier R.J."/>
            <person name="Alm E.J."/>
        </authorList>
    </citation>
    <scope>NUCLEOTIDE SEQUENCE [LARGE SCALE GENOMIC DNA]</scope>
    <source>
        <strain evidence="17 18">BIOML-A20</strain>
    </source>
</reference>
<gene>
    <name evidence="17" type="ORF">GKD70_24520</name>
</gene>
<keyword evidence="7" id="KW-0067">ATP-binding</keyword>
<keyword evidence="8" id="KW-0521">NADP</keyword>
<dbReference type="GO" id="GO:0110051">
    <property type="term" value="P:metabolite repair"/>
    <property type="evidence" value="ECO:0007669"/>
    <property type="project" value="TreeGrafter"/>
</dbReference>
<dbReference type="Gene3D" id="3.40.50.10260">
    <property type="entry name" value="YjeF N-terminal domain"/>
    <property type="match status" value="1"/>
</dbReference>
<dbReference type="GO" id="GO:0005524">
    <property type="term" value="F:ATP binding"/>
    <property type="evidence" value="ECO:0007669"/>
    <property type="project" value="UniProtKB-KW"/>
</dbReference>
<sequence length="377" mass="40273">GLFGSGLNKPLSGGFAAVVKYINSSPAMVVAIDIPSGLMGEENTFNVKANIIRADVTFSLQLPKLAFLFAENTEFVGEWEVLDIQLSEDGIEEMETNYEMLEIEQIRSLIKPRKQFAHKGNFGHALLIAGSKGMAGASVLAARACLRSGVGLLTVHAPMCNNDILQTSIPEAIVETDINETCFAVPTDTDDYQAVGIGPGLGRNEETEAALLEQLEHCQTPVVVDADALNILANHRHALTHLPKGSILTPHPKELERLTGKCQDSYERLMKACELARAAHVHIILKGAYSAIITPEGKCFFNPTGNPGMATGGSGDVLTGVILALLAQGYPTEEAAKIGTYIHGLAGDVAQKKQGMIGMIASDIITCLPTAWRLVSE</sequence>
<dbReference type="Gene3D" id="3.40.1190.20">
    <property type="match status" value="1"/>
</dbReference>
<comment type="caution">
    <text evidence="17">The sequence shown here is derived from an EMBL/GenBank/DDBJ whole genome shotgun (WGS) entry which is preliminary data.</text>
</comment>
<keyword evidence="6" id="KW-0547">Nucleotide-binding</keyword>
<dbReference type="Proteomes" id="UP000441609">
    <property type="component" value="Unassembled WGS sequence"/>
</dbReference>
<dbReference type="AlphaFoldDB" id="A0A9Q4MUT6"/>
<evidence type="ECO:0000313" key="17">
    <source>
        <dbReference type="EMBL" id="MSB76408.1"/>
    </source>
</evidence>
<evidence type="ECO:0000256" key="3">
    <source>
        <dbReference type="ARBA" id="ARBA00009524"/>
    </source>
</evidence>
<evidence type="ECO:0000256" key="1">
    <source>
        <dbReference type="ARBA" id="ARBA00001958"/>
    </source>
</evidence>
<organism evidence="17 18">
    <name type="scientific">Parabacteroides distasonis</name>
    <dbReference type="NCBI Taxonomy" id="823"/>
    <lineage>
        <taxon>Bacteria</taxon>
        <taxon>Pseudomonadati</taxon>
        <taxon>Bacteroidota</taxon>
        <taxon>Bacteroidia</taxon>
        <taxon>Bacteroidales</taxon>
        <taxon>Tannerellaceae</taxon>
        <taxon>Parabacteroides</taxon>
    </lineage>
</organism>
<dbReference type="InterPro" id="IPR017953">
    <property type="entry name" value="Carbohydrate_kinase_pred_CS"/>
</dbReference>
<evidence type="ECO:0000256" key="7">
    <source>
        <dbReference type="ARBA" id="ARBA00022840"/>
    </source>
</evidence>
<dbReference type="InterPro" id="IPR000631">
    <property type="entry name" value="CARKD"/>
</dbReference>
<dbReference type="RefSeq" id="WP_172733640.1">
    <property type="nucleotide sequence ID" value="NZ_WKMO01000147.1"/>
</dbReference>
<dbReference type="NCBIfam" id="TIGR00196">
    <property type="entry name" value="yjeF_cterm"/>
    <property type="match status" value="1"/>
</dbReference>
<evidence type="ECO:0000256" key="9">
    <source>
        <dbReference type="ARBA" id="ARBA00023027"/>
    </source>
</evidence>
<dbReference type="PANTHER" id="PTHR12592">
    <property type="entry name" value="ATP-DEPENDENT (S)-NAD(P)H-HYDRATE DEHYDRATASE FAMILY MEMBER"/>
    <property type="match status" value="1"/>
</dbReference>
<dbReference type="HAMAP" id="MF_01965">
    <property type="entry name" value="NADHX_dehydratase"/>
    <property type="match status" value="1"/>
</dbReference>
<dbReference type="SUPFAM" id="SSF64153">
    <property type="entry name" value="YjeF N-terminal domain-like"/>
    <property type="match status" value="1"/>
</dbReference>
<evidence type="ECO:0000256" key="10">
    <source>
        <dbReference type="ARBA" id="ARBA00023239"/>
    </source>
</evidence>
<dbReference type="GO" id="GO:0052856">
    <property type="term" value="F:NAD(P)HX epimerase activity"/>
    <property type="evidence" value="ECO:0007669"/>
    <property type="project" value="TreeGrafter"/>
</dbReference>
<dbReference type="FunFam" id="3.40.1190.20:FF:000062">
    <property type="entry name" value="Multifunctional fusion protein"/>
    <property type="match status" value="1"/>
</dbReference>
<feature type="domain" description="YjeF N-terminal" evidence="16">
    <location>
        <begin position="1"/>
        <end position="92"/>
    </location>
</feature>
<evidence type="ECO:0000256" key="11">
    <source>
        <dbReference type="ARBA" id="ARBA00025153"/>
    </source>
</evidence>
<evidence type="ECO:0000256" key="13">
    <source>
        <dbReference type="ARBA" id="ARBA00048238"/>
    </source>
</evidence>
<accession>A0A9Q4MUT6</accession>
<dbReference type="CDD" id="cd01171">
    <property type="entry name" value="YXKO-related"/>
    <property type="match status" value="1"/>
</dbReference>
<evidence type="ECO:0000256" key="2">
    <source>
        <dbReference type="ARBA" id="ARBA00006001"/>
    </source>
</evidence>
<dbReference type="Pfam" id="PF01256">
    <property type="entry name" value="Carb_kinase"/>
    <property type="match status" value="1"/>
</dbReference>
<evidence type="ECO:0000256" key="4">
    <source>
        <dbReference type="ARBA" id="ARBA00013129"/>
    </source>
</evidence>
<evidence type="ECO:0000259" key="16">
    <source>
        <dbReference type="PROSITE" id="PS51385"/>
    </source>
</evidence>
<dbReference type="InterPro" id="IPR036652">
    <property type="entry name" value="YjeF_N_dom_sf"/>
</dbReference>
<comment type="catalytic activity">
    <reaction evidence="13">
        <text>(6S)-NADHX + ADP = AMP + phosphate + NADH + H(+)</text>
        <dbReference type="Rhea" id="RHEA:32223"/>
        <dbReference type="ChEBI" id="CHEBI:15378"/>
        <dbReference type="ChEBI" id="CHEBI:43474"/>
        <dbReference type="ChEBI" id="CHEBI:57945"/>
        <dbReference type="ChEBI" id="CHEBI:64074"/>
        <dbReference type="ChEBI" id="CHEBI:456215"/>
        <dbReference type="ChEBI" id="CHEBI:456216"/>
        <dbReference type="EC" id="4.2.1.136"/>
    </reaction>
</comment>
<evidence type="ECO:0000256" key="5">
    <source>
        <dbReference type="ARBA" id="ARBA00018591"/>
    </source>
</evidence>